<comment type="similarity">
    <text evidence="2 9">Belongs to the ABC-2 integral membrane protein family.</text>
</comment>
<name>A0A2R5F8Q3_9PROT</name>
<dbReference type="EMBL" id="BDOQ01000003">
    <property type="protein sequence ID" value="GBG13293.1"/>
    <property type="molecule type" value="Genomic_DNA"/>
</dbReference>
<dbReference type="Proteomes" id="UP000245081">
    <property type="component" value="Unassembled WGS sequence"/>
</dbReference>
<feature type="domain" description="ABC transmembrane type-2" evidence="10">
    <location>
        <begin position="1"/>
        <end position="216"/>
    </location>
</feature>
<comment type="subcellular location">
    <subcellularLocation>
        <location evidence="1 9">Cell inner membrane</location>
        <topology evidence="1 9">Multi-pass membrane protein</topology>
    </subcellularLocation>
</comment>
<comment type="caution">
    <text evidence="11">The sequence shown here is derived from an EMBL/GenBank/DDBJ whole genome shotgun (WGS) entry which is preliminary data.</text>
</comment>
<keyword evidence="8 9" id="KW-0472">Membrane</keyword>
<feature type="transmembrane region" description="Helical" evidence="9">
    <location>
        <begin position="31"/>
        <end position="48"/>
    </location>
</feature>
<feature type="transmembrane region" description="Helical" evidence="9">
    <location>
        <begin position="103"/>
        <end position="126"/>
    </location>
</feature>
<dbReference type="PANTHER" id="PTHR30413:SF8">
    <property type="entry name" value="TRANSPORT PERMEASE PROTEIN"/>
    <property type="match status" value="1"/>
</dbReference>
<evidence type="ECO:0000256" key="4">
    <source>
        <dbReference type="ARBA" id="ARBA00022475"/>
    </source>
</evidence>
<dbReference type="PANTHER" id="PTHR30413">
    <property type="entry name" value="INNER MEMBRANE TRANSPORT PERMEASE"/>
    <property type="match status" value="1"/>
</dbReference>
<comment type="caution">
    <text evidence="9">Lacks conserved residue(s) required for the propagation of feature annotation.</text>
</comment>
<dbReference type="InterPro" id="IPR047817">
    <property type="entry name" value="ABC2_TM_bact-type"/>
</dbReference>
<feature type="transmembrane region" description="Helical" evidence="9">
    <location>
        <begin position="138"/>
        <end position="160"/>
    </location>
</feature>
<sequence>MIFQPLITVGIFTLLFGRLAGIPSDGLPYPIFALTGLLPWQYFSKSVLTGSNSLVANKGILTKTYFPRLILPLSGVLAGLADLAIGLTLLLCLMLWYGLPLSLHLLVLPVLLVMVVLLAFGLAVTLAGLNAIYRDISLVLPFVMQVLMYSTPIIYSVGFIPPHWQWLIKLNPMTGIITSIRWAVLGIGRLDSTALWISMAWIILLIWAGVRLFKRLEAEFVDRL</sequence>
<dbReference type="GO" id="GO:0140359">
    <property type="term" value="F:ABC-type transporter activity"/>
    <property type="evidence" value="ECO:0007669"/>
    <property type="project" value="InterPro"/>
</dbReference>
<accession>A0A2R5F8Q3</accession>
<organism evidence="11 12">
    <name type="scientific">Novimethylophilus kurashikiensis</name>
    <dbReference type="NCBI Taxonomy" id="1825523"/>
    <lineage>
        <taxon>Bacteria</taxon>
        <taxon>Pseudomonadati</taxon>
        <taxon>Pseudomonadota</taxon>
        <taxon>Betaproteobacteria</taxon>
        <taxon>Nitrosomonadales</taxon>
        <taxon>Methylophilaceae</taxon>
        <taxon>Novimethylophilus</taxon>
    </lineage>
</organism>
<gene>
    <name evidence="11" type="primary">wzm</name>
    <name evidence="11" type="ORF">NMK_0839</name>
</gene>
<keyword evidence="7 9" id="KW-1133">Transmembrane helix</keyword>
<feature type="transmembrane region" description="Helical" evidence="9">
    <location>
        <begin position="194"/>
        <end position="213"/>
    </location>
</feature>
<dbReference type="PROSITE" id="PS51012">
    <property type="entry name" value="ABC_TM2"/>
    <property type="match status" value="1"/>
</dbReference>
<evidence type="ECO:0000256" key="9">
    <source>
        <dbReference type="RuleBase" id="RU361157"/>
    </source>
</evidence>
<dbReference type="InterPro" id="IPR013525">
    <property type="entry name" value="ABC2_TM"/>
</dbReference>
<proteinExistence type="inferred from homology"/>
<keyword evidence="12" id="KW-1185">Reference proteome</keyword>
<keyword evidence="4 9" id="KW-1003">Cell membrane</keyword>
<evidence type="ECO:0000256" key="1">
    <source>
        <dbReference type="ARBA" id="ARBA00004429"/>
    </source>
</evidence>
<evidence type="ECO:0000256" key="8">
    <source>
        <dbReference type="ARBA" id="ARBA00023136"/>
    </source>
</evidence>
<evidence type="ECO:0000259" key="10">
    <source>
        <dbReference type="PROSITE" id="PS51012"/>
    </source>
</evidence>
<evidence type="ECO:0000256" key="6">
    <source>
        <dbReference type="ARBA" id="ARBA00022692"/>
    </source>
</evidence>
<protein>
    <recommendedName>
        <fullName evidence="9">Transport permease protein</fullName>
    </recommendedName>
</protein>
<keyword evidence="6 9" id="KW-0812">Transmembrane</keyword>
<evidence type="ECO:0000313" key="12">
    <source>
        <dbReference type="Proteomes" id="UP000245081"/>
    </source>
</evidence>
<dbReference type="AlphaFoldDB" id="A0A2R5F8Q3"/>
<dbReference type="GO" id="GO:0015920">
    <property type="term" value="P:lipopolysaccharide transport"/>
    <property type="evidence" value="ECO:0007669"/>
    <property type="project" value="TreeGrafter"/>
</dbReference>
<reference evidence="11 12" key="1">
    <citation type="journal article" date="2018" name="Environ. Microbiol.">
        <title>Isolation and genomic characterization of Novimethylophilus kurashikiensis gen. nov. sp. nov., a new lanthanide-dependent methylotrophic species of Methylophilaceae.</title>
        <authorList>
            <person name="Lv H."/>
            <person name="Sahin N."/>
            <person name="Tani A."/>
        </authorList>
    </citation>
    <scope>NUCLEOTIDE SEQUENCE [LARGE SCALE GENOMIC DNA]</scope>
    <source>
        <strain evidence="11 12">La2-4</strain>
    </source>
</reference>
<dbReference type="GO" id="GO:0005886">
    <property type="term" value="C:plasma membrane"/>
    <property type="evidence" value="ECO:0007669"/>
    <property type="project" value="UniProtKB-SubCell"/>
</dbReference>
<evidence type="ECO:0000256" key="5">
    <source>
        <dbReference type="ARBA" id="ARBA00022519"/>
    </source>
</evidence>
<evidence type="ECO:0000256" key="7">
    <source>
        <dbReference type="ARBA" id="ARBA00022989"/>
    </source>
</evidence>
<evidence type="ECO:0000313" key="11">
    <source>
        <dbReference type="EMBL" id="GBG13293.1"/>
    </source>
</evidence>
<keyword evidence="5" id="KW-0997">Cell inner membrane</keyword>
<keyword evidence="3 9" id="KW-0813">Transport</keyword>
<feature type="transmembrane region" description="Helical" evidence="9">
    <location>
        <begin position="69"/>
        <end position="97"/>
    </location>
</feature>
<evidence type="ECO:0000256" key="3">
    <source>
        <dbReference type="ARBA" id="ARBA00022448"/>
    </source>
</evidence>
<dbReference type="Pfam" id="PF01061">
    <property type="entry name" value="ABC2_membrane"/>
    <property type="match status" value="1"/>
</dbReference>
<evidence type="ECO:0000256" key="2">
    <source>
        <dbReference type="ARBA" id="ARBA00007783"/>
    </source>
</evidence>